<dbReference type="EMBL" id="AHMO02000004">
    <property type="protein sequence ID" value="EQA46709.1"/>
    <property type="molecule type" value="Genomic_DNA"/>
</dbReference>
<keyword evidence="1" id="KW-0472">Membrane</keyword>
<dbReference type="Proteomes" id="UP000015454">
    <property type="component" value="Unassembled WGS sequence"/>
</dbReference>
<keyword evidence="3" id="KW-1185">Reference proteome</keyword>
<comment type="caution">
    <text evidence="2">The sequence shown here is derived from an EMBL/GenBank/DDBJ whole genome shotgun (WGS) entry which is preliminary data.</text>
</comment>
<evidence type="ECO:0000313" key="2">
    <source>
        <dbReference type="EMBL" id="EQA46709.1"/>
    </source>
</evidence>
<protein>
    <submittedName>
        <fullName evidence="2">Uncharacterized protein</fullName>
    </submittedName>
</protein>
<gene>
    <name evidence="2" type="ORF">LEP1GSC050_0689</name>
</gene>
<organism evidence="2 3">
    <name type="scientific">Leptospira broomii serovar Hurstbridge str. 5399</name>
    <dbReference type="NCBI Taxonomy" id="1049789"/>
    <lineage>
        <taxon>Bacteria</taxon>
        <taxon>Pseudomonadati</taxon>
        <taxon>Spirochaetota</taxon>
        <taxon>Spirochaetia</taxon>
        <taxon>Leptospirales</taxon>
        <taxon>Leptospiraceae</taxon>
        <taxon>Leptospira</taxon>
    </lineage>
</organism>
<evidence type="ECO:0000256" key="1">
    <source>
        <dbReference type="SAM" id="Phobius"/>
    </source>
</evidence>
<keyword evidence="1" id="KW-1133">Transmembrane helix</keyword>
<proteinExistence type="predicted"/>
<feature type="transmembrane region" description="Helical" evidence="1">
    <location>
        <begin position="70"/>
        <end position="90"/>
    </location>
</feature>
<reference evidence="2" key="1">
    <citation type="submission" date="2013-05" db="EMBL/GenBank/DDBJ databases">
        <authorList>
            <person name="Harkins D.M."/>
            <person name="Durkin A.S."/>
            <person name="Brinkac L.M."/>
            <person name="Haft D.H."/>
            <person name="Selengut J.D."/>
            <person name="Sanka R."/>
            <person name="DePew J."/>
            <person name="Purushe J."/>
            <person name="Hartskeerl R.A."/>
            <person name="Ahmed A."/>
            <person name="van der Linden H."/>
            <person name="Goris M.G.A."/>
            <person name="Vinetz J.M."/>
            <person name="Sutton G.G."/>
            <person name="Nierman W.C."/>
            <person name="Fouts D.E."/>
        </authorList>
    </citation>
    <scope>NUCLEOTIDE SEQUENCE [LARGE SCALE GENOMIC DNA]</scope>
    <source>
        <strain evidence="2">5399</strain>
    </source>
</reference>
<accession>T0GIR2</accession>
<name>T0GIR2_9LEPT</name>
<sequence length="92" mass="10852">MIENLFESKEDRCLADGLFDSAFSLLDSMLHSVYGFKLRIEFQNLVHLIQVILGIREILLKIKGRELYRLYRIFFLKMLHCLLTMAVLGWNS</sequence>
<keyword evidence="1" id="KW-0812">Transmembrane</keyword>
<dbReference type="STRING" id="1049789.LEP1GSC050_0689"/>
<dbReference type="AlphaFoldDB" id="T0GIR2"/>
<evidence type="ECO:0000313" key="3">
    <source>
        <dbReference type="Proteomes" id="UP000015454"/>
    </source>
</evidence>